<gene>
    <name evidence="1" type="ORF">DERP_001165</name>
</gene>
<name>A0ABQ8JDQ7_DERPT</name>
<keyword evidence="2" id="KW-1185">Reference proteome</keyword>
<sequence length="64" mass="7410">MKQKTMPLRLQTSAILIYDYGLYFFVNGKKAKENKVNFWSQKDSSSSSLSDEILCYVIGKTEHK</sequence>
<comment type="caution">
    <text evidence="1">The sequence shown here is derived from an EMBL/GenBank/DDBJ whole genome shotgun (WGS) entry which is preliminary data.</text>
</comment>
<evidence type="ECO:0000313" key="1">
    <source>
        <dbReference type="EMBL" id="KAH9420734.1"/>
    </source>
</evidence>
<proteinExistence type="predicted"/>
<dbReference type="Proteomes" id="UP000887458">
    <property type="component" value="Unassembled WGS sequence"/>
</dbReference>
<evidence type="ECO:0000313" key="2">
    <source>
        <dbReference type="Proteomes" id="UP000887458"/>
    </source>
</evidence>
<protein>
    <submittedName>
        <fullName evidence="1">Uncharacterized protein</fullName>
    </submittedName>
</protein>
<organism evidence="1 2">
    <name type="scientific">Dermatophagoides pteronyssinus</name>
    <name type="common">European house dust mite</name>
    <dbReference type="NCBI Taxonomy" id="6956"/>
    <lineage>
        <taxon>Eukaryota</taxon>
        <taxon>Metazoa</taxon>
        <taxon>Ecdysozoa</taxon>
        <taxon>Arthropoda</taxon>
        <taxon>Chelicerata</taxon>
        <taxon>Arachnida</taxon>
        <taxon>Acari</taxon>
        <taxon>Acariformes</taxon>
        <taxon>Sarcoptiformes</taxon>
        <taxon>Astigmata</taxon>
        <taxon>Psoroptidia</taxon>
        <taxon>Analgoidea</taxon>
        <taxon>Pyroglyphidae</taxon>
        <taxon>Dermatophagoidinae</taxon>
        <taxon>Dermatophagoides</taxon>
    </lineage>
</organism>
<dbReference type="EMBL" id="NJHN03000047">
    <property type="protein sequence ID" value="KAH9420734.1"/>
    <property type="molecule type" value="Genomic_DNA"/>
</dbReference>
<reference evidence="1 2" key="1">
    <citation type="journal article" date="2018" name="J. Allergy Clin. Immunol.">
        <title>High-quality assembly of Dermatophagoides pteronyssinus genome and transcriptome reveals a wide range of novel allergens.</title>
        <authorList>
            <person name="Liu X.Y."/>
            <person name="Yang K.Y."/>
            <person name="Wang M.Q."/>
            <person name="Kwok J.S."/>
            <person name="Zeng X."/>
            <person name="Yang Z."/>
            <person name="Xiao X.J."/>
            <person name="Lau C.P."/>
            <person name="Li Y."/>
            <person name="Huang Z.M."/>
            <person name="Ba J.G."/>
            <person name="Yim A.K."/>
            <person name="Ouyang C.Y."/>
            <person name="Ngai S.M."/>
            <person name="Chan T.F."/>
            <person name="Leung E.L."/>
            <person name="Liu L."/>
            <person name="Liu Z.G."/>
            <person name="Tsui S.K."/>
        </authorList>
    </citation>
    <scope>NUCLEOTIDE SEQUENCE [LARGE SCALE GENOMIC DNA]</scope>
    <source>
        <strain evidence="1">Derp</strain>
    </source>
</reference>
<reference evidence="1 2" key="2">
    <citation type="journal article" date="2022" name="Mol. Biol. Evol.">
        <title>Comparative Genomics Reveals Insights into the Divergent Evolution of Astigmatic Mites and Household Pest Adaptations.</title>
        <authorList>
            <person name="Xiong Q."/>
            <person name="Wan A.T."/>
            <person name="Liu X."/>
            <person name="Fung C.S."/>
            <person name="Xiao X."/>
            <person name="Malainual N."/>
            <person name="Hou J."/>
            <person name="Wang L."/>
            <person name="Wang M."/>
            <person name="Yang K.Y."/>
            <person name="Cui Y."/>
            <person name="Leung E.L."/>
            <person name="Nong W."/>
            <person name="Shin S.K."/>
            <person name="Au S.W."/>
            <person name="Jeong K.Y."/>
            <person name="Chew F.T."/>
            <person name="Hui J.H."/>
            <person name="Leung T.F."/>
            <person name="Tungtrongchitr A."/>
            <person name="Zhong N."/>
            <person name="Liu Z."/>
            <person name="Tsui S.K."/>
        </authorList>
    </citation>
    <scope>NUCLEOTIDE SEQUENCE [LARGE SCALE GENOMIC DNA]</scope>
    <source>
        <strain evidence="1">Derp</strain>
    </source>
</reference>
<accession>A0ABQ8JDQ7</accession>